<dbReference type="InterPro" id="IPR006073">
    <property type="entry name" value="GTP-bd"/>
</dbReference>
<dbReference type="InterPro" id="IPR027417">
    <property type="entry name" value="P-loop_NTPase"/>
</dbReference>
<dbReference type="Gene3D" id="3.40.50.300">
    <property type="entry name" value="P-loop containing nucleotide triphosphate hydrolases"/>
    <property type="match status" value="1"/>
</dbReference>
<evidence type="ECO:0000313" key="6">
    <source>
        <dbReference type="EMBL" id="MCL6269183.1"/>
    </source>
</evidence>
<comment type="similarity">
    <text evidence="3">Belongs to the TRAFAC class YlqF/YawG GTPase family. MTG1 subfamily.</text>
</comment>
<dbReference type="PANTHER" id="PTHR45782:SF4">
    <property type="entry name" value="MITOCHONDRIAL RIBOSOME-ASSOCIATED GTPASE 1"/>
    <property type="match status" value="1"/>
</dbReference>
<proteinExistence type="inferred from homology"/>
<feature type="domain" description="CP-type G" evidence="5">
    <location>
        <begin position="14"/>
        <end position="172"/>
    </location>
</feature>
<keyword evidence="2 3" id="KW-0342">GTP-binding</keyword>
<dbReference type="CDD" id="cd01856">
    <property type="entry name" value="YlqF"/>
    <property type="match status" value="1"/>
</dbReference>
<dbReference type="RefSeq" id="WP_249698119.1">
    <property type="nucleotide sequence ID" value="NZ_JAMFLX010000004.1"/>
</dbReference>
<dbReference type="InterPro" id="IPR023179">
    <property type="entry name" value="GTP-bd_ortho_bundle_sf"/>
</dbReference>
<evidence type="ECO:0000256" key="2">
    <source>
        <dbReference type="ARBA" id="ARBA00023134"/>
    </source>
</evidence>
<dbReference type="Pfam" id="PF01926">
    <property type="entry name" value="MMR_HSR1"/>
    <property type="match status" value="1"/>
</dbReference>
<dbReference type="EMBL" id="JAMFLX010000004">
    <property type="protein sequence ID" value="MCL6269183.1"/>
    <property type="molecule type" value="Genomic_DNA"/>
</dbReference>
<protein>
    <recommendedName>
        <fullName evidence="3">Ribosome biogenesis GTPase A</fullName>
    </recommendedName>
</protein>
<gene>
    <name evidence="6" type="primary">ylqF</name>
    <name evidence="6" type="ORF">M3P05_04395</name>
</gene>
<evidence type="ECO:0000256" key="3">
    <source>
        <dbReference type="PIRNR" id="PIRNR006230"/>
    </source>
</evidence>
<feature type="compositionally biased region" description="Basic and acidic residues" evidence="4">
    <location>
        <begin position="288"/>
        <end position="299"/>
    </location>
</feature>
<feature type="region of interest" description="Disordered" evidence="4">
    <location>
        <begin position="288"/>
        <end position="309"/>
    </location>
</feature>
<dbReference type="InterPro" id="IPR019991">
    <property type="entry name" value="GTP-bd_ribosome_bgen"/>
</dbReference>
<dbReference type="SUPFAM" id="SSF52540">
    <property type="entry name" value="P-loop containing nucleoside triphosphate hydrolases"/>
    <property type="match status" value="1"/>
</dbReference>
<dbReference type="PROSITE" id="PS51721">
    <property type="entry name" value="G_CP"/>
    <property type="match status" value="1"/>
</dbReference>
<evidence type="ECO:0000256" key="1">
    <source>
        <dbReference type="ARBA" id="ARBA00022741"/>
    </source>
</evidence>
<dbReference type="PIRSF" id="PIRSF006230">
    <property type="entry name" value="MG442"/>
    <property type="match status" value="1"/>
</dbReference>
<sequence>MAINWYPGHMHKARKEIRELMPQVDLIIEVLDARIPFSSENPLVPSLRKDTPCIKILNKADLADPVATRQWQQAMEKEQGIRAIPMTQHEPQKVRELLNICPQMLPHRNFEGTPLRALILGIPNVGKSTTINNLANRIIAKTGNEPAVTKAQQRIKLPNNIVLHDTPGFLWPKLEPEECGYRLAVTGAIKNTVLEFEDVGMFLVEYLMEAHPDILRKRYNLDEIPMSAIEIFDDIGRRRGCMRKGGFADTHKVAEILINDFRSGALGRLTLETPEMIEAQKIIMEARRAEEEEKKAEKTTKKKKSRSKA</sequence>
<keyword evidence="3" id="KW-0963">Cytoplasm</keyword>
<dbReference type="PANTHER" id="PTHR45782">
    <property type="entry name" value="MITOCHONDRIAL RIBOSOME-ASSOCIATED GTPASE 1"/>
    <property type="match status" value="1"/>
</dbReference>
<evidence type="ECO:0000259" key="5">
    <source>
        <dbReference type="PROSITE" id="PS51721"/>
    </source>
</evidence>
<evidence type="ECO:0000256" key="4">
    <source>
        <dbReference type="SAM" id="MobiDB-lite"/>
    </source>
</evidence>
<feature type="compositionally biased region" description="Basic residues" evidence="4">
    <location>
        <begin position="300"/>
        <end position="309"/>
    </location>
</feature>
<name>A0ABT0PD03_9GAMM</name>
<comment type="subcellular location">
    <subcellularLocation>
        <location evidence="3">Cytoplasm</location>
    </subcellularLocation>
</comment>
<dbReference type="Gene3D" id="1.10.1580.10">
    <property type="match status" value="1"/>
</dbReference>
<accession>A0ABT0PD03</accession>
<organism evidence="6 7">
    <name type="scientific">Parendozoicomonas callyspongiae</name>
    <dbReference type="NCBI Taxonomy" id="2942213"/>
    <lineage>
        <taxon>Bacteria</taxon>
        <taxon>Pseudomonadati</taxon>
        <taxon>Pseudomonadota</taxon>
        <taxon>Gammaproteobacteria</taxon>
        <taxon>Oceanospirillales</taxon>
        <taxon>Endozoicomonadaceae</taxon>
        <taxon>Parendozoicomonas</taxon>
    </lineage>
</organism>
<keyword evidence="1 3" id="KW-0547">Nucleotide-binding</keyword>
<keyword evidence="7" id="KW-1185">Reference proteome</keyword>
<comment type="function">
    <text evidence="3">Required for a late step of 50S ribosomal subunit assembly. Has GTPase activity.</text>
</comment>
<dbReference type="NCBIfam" id="TIGR03596">
    <property type="entry name" value="GTPase_YlqF"/>
    <property type="match status" value="1"/>
</dbReference>
<dbReference type="InterPro" id="IPR030378">
    <property type="entry name" value="G_CP_dom"/>
</dbReference>
<dbReference type="InterPro" id="IPR016478">
    <property type="entry name" value="GTPase_MTG1"/>
</dbReference>
<dbReference type="Proteomes" id="UP001203338">
    <property type="component" value="Unassembled WGS sequence"/>
</dbReference>
<comment type="caution">
    <text evidence="6">The sequence shown here is derived from an EMBL/GenBank/DDBJ whole genome shotgun (WGS) entry which is preliminary data.</text>
</comment>
<evidence type="ECO:0000313" key="7">
    <source>
        <dbReference type="Proteomes" id="UP001203338"/>
    </source>
</evidence>
<reference evidence="6 7" key="1">
    <citation type="submission" date="2022-05" db="EMBL/GenBank/DDBJ databases">
        <authorList>
            <person name="Park J.-S."/>
        </authorList>
    </citation>
    <scope>NUCLEOTIDE SEQUENCE [LARGE SCALE GENOMIC DNA]</scope>
    <source>
        <strain evidence="6 7">2012CJ34-2</strain>
    </source>
</reference>